<evidence type="ECO:0000256" key="5">
    <source>
        <dbReference type="ARBA" id="ARBA00022737"/>
    </source>
</evidence>
<dbReference type="GO" id="GO:0005774">
    <property type="term" value="C:vacuolar membrane"/>
    <property type="evidence" value="ECO:0007669"/>
    <property type="project" value="UniProtKB-SubCell"/>
</dbReference>
<dbReference type="PANTHER" id="PTHR24223:SF443">
    <property type="entry name" value="MULTIDRUG-RESISTANCE LIKE PROTEIN 1, ISOFORM I"/>
    <property type="match status" value="1"/>
</dbReference>
<feature type="transmembrane region" description="Helical" evidence="10">
    <location>
        <begin position="314"/>
        <end position="337"/>
    </location>
</feature>
<dbReference type="InterPro" id="IPR044746">
    <property type="entry name" value="ABCC_6TM_D1"/>
</dbReference>
<dbReference type="Pfam" id="PF00005">
    <property type="entry name" value="ABC_tran"/>
    <property type="match status" value="2"/>
</dbReference>
<comment type="caution">
    <text evidence="13">The sequence shown here is derived from an EMBL/GenBank/DDBJ whole genome shotgun (WGS) entry which is preliminary data.</text>
</comment>
<dbReference type="InterPro" id="IPR003593">
    <property type="entry name" value="AAA+_ATPase"/>
</dbReference>
<dbReference type="SUPFAM" id="SSF52540">
    <property type="entry name" value="P-loop containing nucleoside triphosphate hydrolases"/>
    <property type="match status" value="2"/>
</dbReference>
<keyword evidence="4 10" id="KW-0812">Transmembrane</keyword>
<dbReference type="PROSITE" id="PS50929">
    <property type="entry name" value="ABC_TM1F"/>
    <property type="match status" value="2"/>
</dbReference>
<feature type="transmembrane region" description="Helical" evidence="10">
    <location>
        <begin position="868"/>
        <end position="892"/>
    </location>
</feature>
<dbReference type="Gene3D" id="1.20.1560.10">
    <property type="entry name" value="ABC transporter type 1, transmembrane domain"/>
    <property type="match status" value="2"/>
</dbReference>
<dbReference type="PROSITE" id="PS00211">
    <property type="entry name" value="ABC_TRANSPORTER_1"/>
    <property type="match status" value="1"/>
</dbReference>
<organism evidence="13 14">
    <name type="scientific">Aphanomyces euteiches</name>
    <dbReference type="NCBI Taxonomy" id="100861"/>
    <lineage>
        <taxon>Eukaryota</taxon>
        <taxon>Sar</taxon>
        <taxon>Stramenopiles</taxon>
        <taxon>Oomycota</taxon>
        <taxon>Saprolegniomycetes</taxon>
        <taxon>Saprolegniales</taxon>
        <taxon>Verrucalvaceae</taxon>
        <taxon>Aphanomyces</taxon>
    </lineage>
</organism>
<feature type="transmembrane region" description="Helical" evidence="10">
    <location>
        <begin position="89"/>
        <end position="112"/>
    </location>
</feature>
<feature type="domain" description="ABC transporter" evidence="11">
    <location>
        <begin position="1050"/>
        <end position="1284"/>
    </location>
</feature>
<dbReference type="GO" id="GO:0005524">
    <property type="term" value="F:ATP binding"/>
    <property type="evidence" value="ECO:0007669"/>
    <property type="project" value="UniProtKB-KW"/>
</dbReference>
<sequence>MATLSTEYHALQSPKTALPVEEAHPLDVAGFFAKLTFTWTNKLMKLGNERQLGPDDVWEIQNANKVSSLLTTFTDTYYKKDRAIFKTFFSVYGLQLIAVAVMEVASAAADLFGPAYVLPQIIKVVESTPMDWTRGVLLVVALFAVQTVSSVLKSQMGFINGVIGFQLTACLRSMLFEKALKLSAKSRKEKSTGDIANLFSVDVRNVMGFSTNLNMLWVQPIQIAITLYLIERQVGWAIWLGFAALFVIIILTGFVGNMAGAAQKLILSSKDNRMKVVNELFGAIQIVKFNAWEEKLSVKVIELRNKELAAIWSFIKTLLVIVTSMYTAPVLITVVVFATYSVWMGRVLTASIVFTTLALFKTLEQAFIALPAIFVGAIEAFVSAKRINEVLSMEEINVDNVISPEDAEVIKKFGADETIVDIENGSFGWDTENPLFKDLNWSVKRGEFVVVHGSVGTGKSSLCSVLLGEMDKYNGSVFVGGRVAYFAQQSWILNTSVRENILFGKPYDPIKYRKVVEACALTKDIAALEAGDRTEIGLKGVNLSGGQKARVSLARACYSDADIYILDSPLSAVDAIVSQEIFTKCFLGLLKNKTVILITHNPDIIESAAIDRSFLLEDGKLVESTQDKPRSRPEDIPVSPLRARRGFWEADEELLDAPAPVIRQHELLITPSANTPYTFHESAMIFTPRRVSEIGTSAALVVEEERAEGRVSKAVVMSYLSAIGGCWAMFVMLFATVVTECVRVTSDLWLSHWTNDAASKPPAVAERESNKNMGIYSGLVVATCFLTIIQVGVVLLYGLYGSRTLFKGMLDGLIQAPMRFFDTNPIGRILNRFGDDVFQCDIAIPLSFAPILVETAGALSKMITSVAVIQWMGLLLPVLIFVYYKLGVYYLAPIREANRIRKTALSPLLSLVSEAVDGTVVIRAYGDKYQRRFYRMHDKAINDYTAANFLVIALNQWFSLRVQVISNGIVFAILLGCIIMNGKVSTGIIGLIITYGLNIPTNLANLVNMWASLETALISPERLHEYASIEKEGERNTPFELGEWPIQGQIEVDSLSFRYKPEDPLVLKDVSFSIRGGEKIGIVGRTGAGKSSLMMALFRINDAATGSIKIDGIDIATIGLKQLRSSLAIIPQNPVLFKGTLRNYMDPFNEYDDAQLWDSLQKVNMTDRISTSDDKLEQIVEENGENFSVGERQMLCMARALLHHAKIVVLDEATAAIDHDTDQLLQKVIREEFASSTVLTIAHRLDTVLDYNRILVFEHGELAQCDTPHVLMAQGEGIFHEMITEGGYSERLAALSPKETV</sequence>
<dbReference type="CDD" id="cd03250">
    <property type="entry name" value="ABCC_MRP_domain1"/>
    <property type="match status" value="1"/>
</dbReference>
<dbReference type="PANTHER" id="PTHR24223">
    <property type="entry name" value="ATP-BINDING CASSETTE SUB-FAMILY C"/>
    <property type="match status" value="1"/>
</dbReference>
<proteinExistence type="inferred from homology"/>
<dbReference type="SMART" id="SM00382">
    <property type="entry name" value="AAA"/>
    <property type="match status" value="2"/>
</dbReference>
<dbReference type="EMBL" id="VJMJ01000198">
    <property type="protein sequence ID" value="KAF0727382.1"/>
    <property type="molecule type" value="Genomic_DNA"/>
</dbReference>
<dbReference type="Proteomes" id="UP000481153">
    <property type="component" value="Unassembled WGS sequence"/>
</dbReference>
<dbReference type="FunFam" id="3.40.50.300:FF:000610">
    <property type="entry name" value="Multidrug resistance-associated ABC transporter"/>
    <property type="match status" value="1"/>
</dbReference>
<feature type="transmembrane region" description="Helical" evidence="10">
    <location>
        <begin position="716"/>
        <end position="738"/>
    </location>
</feature>
<evidence type="ECO:0000259" key="11">
    <source>
        <dbReference type="PROSITE" id="PS50893"/>
    </source>
</evidence>
<protein>
    <submittedName>
        <fullName evidence="13">Uncharacterized protein</fullName>
    </submittedName>
</protein>
<dbReference type="GO" id="GO:0140359">
    <property type="term" value="F:ABC-type transporter activity"/>
    <property type="evidence" value="ECO:0007669"/>
    <property type="project" value="InterPro"/>
</dbReference>
<feature type="transmembrane region" description="Helical" evidence="10">
    <location>
        <begin position="236"/>
        <end position="260"/>
    </location>
</feature>
<feature type="transmembrane region" description="Helical" evidence="10">
    <location>
        <begin position="367"/>
        <end position="384"/>
    </location>
</feature>
<dbReference type="VEuPathDB" id="FungiDB:AeMF1_017219"/>
<evidence type="ECO:0000256" key="6">
    <source>
        <dbReference type="ARBA" id="ARBA00022741"/>
    </source>
</evidence>
<accession>A0A6G0WJH3</accession>
<gene>
    <name evidence="13" type="ORF">Ae201684_014640</name>
</gene>
<dbReference type="InterPro" id="IPR036640">
    <property type="entry name" value="ABC1_TM_sf"/>
</dbReference>
<dbReference type="CDD" id="cd18580">
    <property type="entry name" value="ABC_6TM_ABCC_D2"/>
    <property type="match status" value="1"/>
</dbReference>
<dbReference type="CDD" id="cd18579">
    <property type="entry name" value="ABC_6TM_ABCC_D1"/>
    <property type="match status" value="1"/>
</dbReference>
<reference evidence="13 14" key="1">
    <citation type="submission" date="2019-07" db="EMBL/GenBank/DDBJ databases">
        <title>Genomics analysis of Aphanomyces spp. identifies a new class of oomycete effector associated with host adaptation.</title>
        <authorList>
            <person name="Gaulin E."/>
        </authorList>
    </citation>
    <scope>NUCLEOTIDE SEQUENCE [LARGE SCALE GENOMIC DNA]</scope>
    <source>
        <strain evidence="13 14">ATCC 201684</strain>
    </source>
</reference>
<dbReference type="SUPFAM" id="SSF90123">
    <property type="entry name" value="ABC transporter transmembrane region"/>
    <property type="match status" value="2"/>
</dbReference>
<dbReference type="FunFam" id="3.40.50.300:FF:000997">
    <property type="entry name" value="Multidrug resistance-associated protein 1"/>
    <property type="match status" value="1"/>
</dbReference>
<keyword evidence="3" id="KW-0813">Transport</keyword>
<evidence type="ECO:0000256" key="8">
    <source>
        <dbReference type="ARBA" id="ARBA00022989"/>
    </source>
</evidence>
<dbReference type="InterPro" id="IPR044726">
    <property type="entry name" value="ABCC_6TM_D2"/>
</dbReference>
<feature type="transmembrane region" description="Helical" evidence="10">
    <location>
        <begin position="775"/>
        <end position="800"/>
    </location>
</feature>
<evidence type="ECO:0000256" key="9">
    <source>
        <dbReference type="ARBA" id="ARBA00023136"/>
    </source>
</evidence>
<feature type="transmembrane region" description="Helical" evidence="10">
    <location>
        <begin position="964"/>
        <end position="982"/>
    </location>
</feature>
<keyword evidence="5" id="KW-0677">Repeat</keyword>
<evidence type="ECO:0000256" key="4">
    <source>
        <dbReference type="ARBA" id="ARBA00022692"/>
    </source>
</evidence>
<dbReference type="Pfam" id="PF00664">
    <property type="entry name" value="ABC_membrane"/>
    <property type="match status" value="2"/>
</dbReference>
<feature type="domain" description="ABC transmembrane type-1" evidence="12">
    <location>
        <begin position="730"/>
        <end position="1015"/>
    </location>
</feature>
<keyword evidence="8 10" id="KW-1133">Transmembrane helix</keyword>
<feature type="domain" description="ABC transporter" evidence="11">
    <location>
        <begin position="420"/>
        <end position="643"/>
    </location>
</feature>
<evidence type="ECO:0000259" key="12">
    <source>
        <dbReference type="PROSITE" id="PS50929"/>
    </source>
</evidence>
<dbReference type="InterPro" id="IPR050173">
    <property type="entry name" value="ABC_transporter_C-like"/>
</dbReference>
<evidence type="ECO:0000256" key="7">
    <source>
        <dbReference type="ARBA" id="ARBA00022840"/>
    </source>
</evidence>
<dbReference type="InterPro" id="IPR027417">
    <property type="entry name" value="P-loop_NTPase"/>
</dbReference>
<dbReference type="InterPro" id="IPR011527">
    <property type="entry name" value="ABC1_TM_dom"/>
</dbReference>
<dbReference type="FunFam" id="1.20.1560.10:FF:000013">
    <property type="entry name" value="ABC transporter C family member 2"/>
    <property type="match status" value="1"/>
</dbReference>
<evidence type="ECO:0000313" key="13">
    <source>
        <dbReference type="EMBL" id="KAF0727382.1"/>
    </source>
</evidence>
<evidence type="ECO:0000256" key="1">
    <source>
        <dbReference type="ARBA" id="ARBA00004128"/>
    </source>
</evidence>
<dbReference type="InterPro" id="IPR003439">
    <property type="entry name" value="ABC_transporter-like_ATP-bd"/>
</dbReference>
<feature type="transmembrane region" description="Helical" evidence="10">
    <location>
        <begin position="132"/>
        <end position="152"/>
    </location>
</feature>
<evidence type="ECO:0000313" key="14">
    <source>
        <dbReference type="Proteomes" id="UP000481153"/>
    </source>
</evidence>
<dbReference type="InterPro" id="IPR017871">
    <property type="entry name" value="ABC_transporter-like_CS"/>
</dbReference>
<dbReference type="CDD" id="cd03244">
    <property type="entry name" value="ABCC_MRP_domain2"/>
    <property type="match status" value="1"/>
</dbReference>
<comment type="subcellular location">
    <subcellularLocation>
        <location evidence="1">Vacuole membrane</location>
        <topology evidence="1">Multi-pass membrane protein</topology>
    </subcellularLocation>
</comment>
<keyword evidence="7" id="KW-0067">ATP-binding</keyword>
<name>A0A6G0WJH3_9STRA</name>
<keyword evidence="6" id="KW-0547">Nucleotide-binding</keyword>
<evidence type="ECO:0000256" key="3">
    <source>
        <dbReference type="ARBA" id="ARBA00022448"/>
    </source>
</evidence>
<keyword evidence="9 10" id="KW-0472">Membrane</keyword>
<comment type="similarity">
    <text evidence="2">Belongs to the ABC transporter superfamily. ABCC family. Conjugate transporter (TC 3.A.1.208) subfamily.</text>
</comment>
<dbReference type="Gene3D" id="3.40.50.300">
    <property type="entry name" value="P-loop containing nucleotide triphosphate hydrolases"/>
    <property type="match status" value="2"/>
</dbReference>
<feature type="domain" description="ABC transmembrane type-1" evidence="12">
    <location>
        <begin position="97"/>
        <end position="379"/>
    </location>
</feature>
<keyword evidence="14" id="KW-1185">Reference proteome</keyword>
<dbReference type="GO" id="GO:0016887">
    <property type="term" value="F:ATP hydrolysis activity"/>
    <property type="evidence" value="ECO:0007669"/>
    <property type="project" value="InterPro"/>
</dbReference>
<evidence type="ECO:0000256" key="10">
    <source>
        <dbReference type="SAM" id="Phobius"/>
    </source>
</evidence>
<dbReference type="PROSITE" id="PS50893">
    <property type="entry name" value="ABC_TRANSPORTER_2"/>
    <property type="match status" value="2"/>
</dbReference>
<evidence type="ECO:0000256" key="2">
    <source>
        <dbReference type="ARBA" id="ARBA00009726"/>
    </source>
</evidence>